<reference evidence="3" key="1">
    <citation type="journal article" date="2013" name="Nature">
        <title>Pan genome of the phytoplankton Emiliania underpins its global distribution.</title>
        <authorList>
            <person name="Read B.A."/>
            <person name="Kegel J."/>
            <person name="Klute M.J."/>
            <person name="Kuo A."/>
            <person name="Lefebvre S.C."/>
            <person name="Maumus F."/>
            <person name="Mayer C."/>
            <person name="Miller J."/>
            <person name="Monier A."/>
            <person name="Salamov A."/>
            <person name="Young J."/>
            <person name="Aguilar M."/>
            <person name="Claverie J.M."/>
            <person name="Frickenhaus S."/>
            <person name="Gonzalez K."/>
            <person name="Herman E.K."/>
            <person name="Lin Y.C."/>
            <person name="Napier J."/>
            <person name="Ogata H."/>
            <person name="Sarno A.F."/>
            <person name="Shmutz J."/>
            <person name="Schroeder D."/>
            <person name="de Vargas C."/>
            <person name="Verret F."/>
            <person name="von Dassow P."/>
            <person name="Valentin K."/>
            <person name="Van de Peer Y."/>
            <person name="Wheeler G."/>
            <person name="Dacks J.B."/>
            <person name="Delwiche C.F."/>
            <person name="Dyhrman S.T."/>
            <person name="Glockner G."/>
            <person name="John U."/>
            <person name="Richards T."/>
            <person name="Worden A.Z."/>
            <person name="Zhang X."/>
            <person name="Grigoriev I.V."/>
            <person name="Allen A.E."/>
            <person name="Bidle K."/>
            <person name="Borodovsky M."/>
            <person name="Bowler C."/>
            <person name="Brownlee C."/>
            <person name="Cock J.M."/>
            <person name="Elias M."/>
            <person name="Gladyshev V.N."/>
            <person name="Groth M."/>
            <person name="Guda C."/>
            <person name="Hadaegh A."/>
            <person name="Iglesias-Rodriguez M.D."/>
            <person name="Jenkins J."/>
            <person name="Jones B.M."/>
            <person name="Lawson T."/>
            <person name="Leese F."/>
            <person name="Lindquist E."/>
            <person name="Lobanov A."/>
            <person name="Lomsadze A."/>
            <person name="Malik S.B."/>
            <person name="Marsh M.E."/>
            <person name="Mackinder L."/>
            <person name="Mock T."/>
            <person name="Mueller-Roeber B."/>
            <person name="Pagarete A."/>
            <person name="Parker M."/>
            <person name="Probert I."/>
            <person name="Quesneville H."/>
            <person name="Raines C."/>
            <person name="Rensing S.A."/>
            <person name="Riano-Pachon D.M."/>
            <person name="Richier S."/>
            <person name="Rokitta S."/>
            <person name="Shiraiwa Y."/>
            <person name="Soanes D.M."/>
            <person name="van der Giezen M."/>
            <person name="Wahlund T.M."/>
            <person name="Williams B."/>
            <person name="Wilson W."/>
            <person name="Wolfe G."/>
            <person name="Wurch L.L."/>
        </authorList>
    </citation>
    <scope>NUCLEOTIDE SEQUENCE</scope>
</reference>
<dbReference type="InterPro" id="IPR036940">
    <property type="entry name" value="PI3/4_kinase_cat_sf"/>
</dbReference>
<dbReference type="PaxDb" id="2903-EOD10718"/>
<dbReference type="KEGG" id="ehx:EMIHUDRAFT_215522"/>
<dbReference type="InterPro" id="IPR011009">
    <property type="entry name" value="Kinase-like_dom_sf"/>
</dbReference>
<protein>
    <recommendedName>
        <fullName evidence="1">Actin-fragmin kinase catalytic domain-containing protein</fullName>
    </recommendedName>
</protein>
<sequence>MRKPSPATIEQAREHTTSASITSWTSIKEKVLDLNDPTAFPAFGKSGGVGEVGGNERARVNCDGKNKWAVVEAPTGGQSTAFVYEDWADLGRSDIAAPLPWALASRCVHIAGGIGSNGGVLAVQLGEGDAASAVCVKQFDAKKVRPDMEMLAAHLLRAARVRAPLARYATQAEIDDEIAPAVGKAYFEGGGSWACPRLCMQAMFEQPAIVAKLGLPDKLVDEWRDKWQAERAQKRVAIEAGEERAEAIAVIEFVRGPTLLQGGGGALGEAEYEALGRLAAFDVLLNNFDRLPVLFDNEGNLANVMLERREGGGVTCCAIDSCVNPLRGAAREKYLRRLRSEAPEPDLAQAAAALAAAAGGAALAGADRDELDAAAGFVTEAAAAIAGVVAGAGSAAAGEEGRRHV</sequence>
<evidence type="ECO:0000259" key="1">
    <source>
        <dbReference type="Pfam" id="PF09192"/>
    </source>
</evidence>
<proteinExistence type="predicted"/>
<dbReference type="Pfam" id="PF09192">
    <property type="entry name" value="Act-Frag_cataly"/>
    <property type="match status" value="1"/>
</dbReference>
<organism evidence="2 3">
    <name type="scientific">Emiliania huxleyi (strain CCMP1516)</name>
    <dbReference type="NCBI Taxonomy" id="280463"/>
    <lineage>
        <taxon>Eukaryota</taxon>
        <taxon>Haptista</taxon>
        <taxon>Haptophyta</taxon>
        <taxon>Prymnesiophyceae</taxon>
        <taxon>Isochrysidales</taxon>
        <taxon>Noelaerhabdaceae</taxon>
        <taxon>Emiliania</taxon>
    </lineage>
</organism>
<feature type="domain" description="Actin-fragmin kinase catalytic" evidence="1">
    <location>
        <begin position="264"/>
        <end position="308"/>
    </location>
</feature>
<dbReference type="HOGENOM" id="CLU_680493_0_0_1"/>
<dbReference type="EnsemblProtists" id="EOD10718">
    <property type="protein sequence ID" value="EOD10718"/>
    <property type="gene ID" value="EMIHUDRAFT_215522"/>
</dbReference>
<dbReference type="Gene3D" id="1.10.1070.11">
    <property type="entry name" value="Phosphatidylinositol 3-/4-kinase, catalytic domain"/>
    <property type="match status" value="1"/>
</dbReference>
<accession>A0A0D3IHI3</accession>
<dbReference type="SUPFAM" id="SSF56112">
    <property type="entry name" value="Protein kinase-like (PK-like)"/>
    <property type="match status" value="1"/>
</dbReference>
<dbReference type="InterPro" id="IPR015275">
    <property type="entry name" value="Actin-fragmin_kin_cat_dom"/>
</dbReference>
<name>A0A0D3IHI3_EMIH1</name>
<dbReference type="AlphaFoldDB" id="A0A0D3IHI3"/>
<dbReference type="GeneID" id="17256773"/>
<dbReference type="Proteomes" id="UP000013827">
    <property type="component" value="Unassembled WGS sequence"/>
</dbReference>
<evidence type="ECO:0000313" key="3">
    <source>
        <dbReference type="Proteomes" id="UP000013827"/>
    </source>
</evidence>
<keyword evidence="3" id="KW-1185">Reference proteome</keyword>
<reference evidence="2" key="2">
    <citation type="submission" date="2024-10" db="UniProtKB">
        <authorList>
            <consortium name="EnsemblProtists"/>
        </authorList>
    </citation>
    <scope>IDENTIFICATION</scope>
</reference>
<dbReference type="RefSeq" id="XP_005763147.1">
    <property type="nucleotide sequence ID" value="XM_005763090.1"/>
</dbReference>
<evidence type="ECO:0000313" key="2">
    <source>
        <dbReference type="EnsemblProtists" id="EOD10718"/>
    </source>
</evidence>